<sequence length="575" mass="65079">MAAACSFLPIPEFKPLTPLLFFCQVSHGMELIDRHPQMRGVVLGWFGPPAGLNSCPADAIAQQAFEAAKTRIADELTEKERDAISNNNSFTSMHDFTTTLSSARSQYESKKNSKAYVWLEKLSSRVVYYGGVLDVLVQHNPEYVSLVWGTFKFLFTSVLHHEEMVKNLAKSCAYIADTLPRADLSLILYPTGAMREAVARLYAVILRFIVHSVRWYRQSRLKHILTSITKPWSLDYEPELREVEQHARSIDNLAQSGSQAELREAHFQIHHIRSDLQVARGEIRWLTEFVEDKFQRLIEFASANQSLQHRISEDVASSKQMISHVQLGQILSLSFMESLPTSGQCLAYCRSFWLRRRSMIQGGANISASGTIALQKITSNSQQQDLSFLVLENRSPTQIKDFLLGMINLLHRQRLPVLWALRSPNLHNSSITSIDVIRMLLYQALQINSSALSTSHPITIAHLREASSHEDWLTLLKRALDGLPTVYMIVDPDVVQHVTNQDKGVATGLLVEFVRVLGPNKARFVVSSHVFEVGQAERQLGRDAVVALNTEGPRPDTHAAIRRRLQASQRRRKRR</sequence>
<evidence type="ECO:0000256" key="1">
    <source>
        <dbReference type="SAM" id="MobiDB-lite"/>
    </source>
</evidence>
<comment type="caution">
    <text evidence="3">The sequence shown here is derived from an EMBL/GenBank/DDBJ whole genome shotgun (WGS) entry which is preliminary data.</text>
</comment>
<reference evidence="3" key="1">
    <citation type="journal article" date="2023" name="Mol. Phylogenet. Evol.">
        <title>Genome-scale phylogeny and comparative genomics of the fungal order Sordariales.</title>
        <authorList>
            <person name="Hensen N."/>
            <person name="Bonometti L."/>
            <person name="Westerberg I."/>
            <person name="Brannstrom I.O."/>
            <person name="Guillou S."/>
            <person name="Cros-Aarteil S."/>
            <person name="Calhoun S."/>
            <person name="Haridas S."/>
            <person name="Kuo A."/>
            <person name="Mondo S."/>
            <person name="Pangilinan J."/>
            <person name="Riley R."/>
            <person name="LaButti K."/>
            <person name="Andreopoulos B."/>
            <person name="Lipzen A."/>
            <person name="Chen C."/>
            <person name="Yan M."/>
            <person name="Daum C."/>
            <person name="Ng V."/>
            <person name="Clum A."/>
            <person name="Steindorff A."/>
            <person name="Ohm R.A."/>
            <person name="Martin F."/>
            <person name="Silar P."/>
            <person name="Natvig D.O."/>
            <person name="Lalanne C."/>
            <person name="Gautier V."/>
            <person name="Ament-Velasquez S.L."/>
            <person name="Kruys A."/>
            <person name="Hutchinson M.I."/>
            <person name="Powell A.J."/>
            <person name="Barry K."/>
            <person name="Miller A.N."/>
            <person name="Grigoriev I.V."/>
            <person name="Debuchy R."/>
            <person name="Gladieux P."/>
            <person name="Hiltunen Thoren M."/>
            <person name="Johannesson H."/>
        </authorList>
    </citation>
    <scope>NUCLEOTIDE SEQUENCE</scope>
    <source>
        <strain evidence="3">CBS 232.78</strain>
    </source>
</reference>
<evidence type="ECO:0000313" key="3">
    <source>
        <dbReference type="EMBL" id="KAK3370366.1"/>
    </source>
</evidence>
<accession>A0AAE0K6H9</accession>
<evidence type="ECO:0000259" key="2">
    <source>
        <dbReference type="Pfam" id="PF24809"/>
    </source>
</evidence>
<feature type="compositionally biased region" description="Basic residues" evidence="1">
    <location>
        <begin position="560"/>
        <end position="575"/>
    </location>
</feature>
<reference evidence="3" key="2">
    <citation type="submission" date="2023-06" db="EMBL/GenBank/DDBJ databases">
        <authorList>
            <consortium name="Lawrence Berkeley National Laboratory"/>
            <person name="Haridas S."/>
            <person name="Hensen N."/>
            <person name="Bonometti L."/>
            <person name="Westerberg I."/>
            <person name="Brannstrom I.O."/>
            <person name="Guillou S."/>
            <person name="Cros-Aarteil S."/>
            <person name="Calhoun S."/>
            <person name="Kuo A."/>
            <person name="Mondo S."/>
            <person name="Pangilinan J."/>
            <person name="Riley R."/>
            <person name="LaButti K."/>
            <person name="Andreopoulos B."/>
            <person name="Lipzen A."/>
            <person name="Chen C."/>
            <person name="Yanf M."/>
            <person name="Daum C."/>
            <person name="Ng V."/>
            <person name="Clum A."/>
            <person name="Steindorff A."/>
            <person name="Ohm R."/>
            <person name="Martin F."/>
            <person name="Silar P."/>
            <person name="Natvig D."/>
            <person name="Lalanne C."/>
            <person name="Gautier V."/>
            <person name="Ament-velasquez S.L."/>
            <person name="Kruys A."/>
            <person name="Hutchinson M.I."/>
            <person name="Powell A.J."/>
            <person name="Barry K."/>
            <person name="Miller A.N."/>
            <person name="Grigoriev I.V."/>
            <person name="Debuchy R."/>
            <person name="Gladieux P."/>
            <person name="Thoren M.H."/>
            <person name="Johannesson H."/>
        </authorList>
    </citation>
    <scope>NUCLEOTIDE SEQUENCE</scope>
    <source>
        <strain evidence="3">CBS 232.78</strain>
    </source>
</reference>
<dbReference type="AlphaFoldDB" id="A0AAE0K6H9"/>
<dbReference type="Pfam" id="PF24809">
    <property type="entry name" value="DUF7708"/>
    <property type="match status" value="1"/>
</dbReference>
<organism evidence="3 4">
    <name type="scientific">Podospora didyma</name>
    <dbReference type="NCBI Taxonomy" id="330526"/>
    <lineage>
        <taxon>Eukaryota</taxon>
        <taxon>Fungi</taxon>
        <taxon>Dikarya</taxon>
        <taxon>Ascomycota</taxon>
        <taxon>Pezizomycotina</taxon>
        <taxon>Sordariomycetes</taxon>
        <taxon>Sordariomycetidae</taxon>
        <taxon>Sordariales</taxon>
        <taxon>Podosporaceae</taxon>
        <taxon>Podospora</taxon>
    </lineage>
</organism>
<name>A0AAE0K6H9_9PEZI</name>
<evidence type="ECO:0000313" key="4">
    <source>
        <dbReference type="Proteomes" id="UP001285441"/>
    </source>
</evidence>
<feature type="domain" description="DUF7708" evidence="2">
    <location>
        <begin position="118"/>
        <end position="262"/>
    </location>
</feature>
<keyword evidence="4" id="KW-1185">Reference proteome</keyword>
<proteinExistence type="predicted"/>
<dbReference type="EMBL" id="JAULSW010000009">
    <property type="protein sequence ID" value="KAK3370366.1"/>
    <property type="molecule type" value="Genomic_DNA"/>
</dbReference>
<dbReference type="Proteomes" id="UP001285441">
    <property type="component" value="Unassembled WGS sequence"/>
</dbReference>
<gene>
    <name evidence="3" type="ORF">B0H63DRAFT_486871</name>
</gene>
<protein>
    <recommendedName>
        <fullName evidence="2">DUF7708 domain-containing protein</fullName>
    </recommendedName>
</protein>
<feature type="region of interest" description="Disordered" evidence="1">
    <location>
        <begin position="550"/>
        <end position="575"/>
    </location>
</feature>
<dbReference type="InterPro" id="IPR056125">
    <property type="entry name" value="DUF7708"/>
</dbReference>